<gene>
    <name evidence="2" type="ORF">G8O29_06530</name>
</gene>
<evidence type="ECO:0000313" key="3">
    <source>
        <dbReference type="Proteomes" id="UP001515660"/>
    </source>
</evidence>
<comment type="caution">
    <text evidence="2">The sequence shown here is derived from an EMBL/GenBank/DDBJ whole genome shotgun (WGS) entry which is preliminary data.</text>
</comment>
<dbReference type="SUPFAM" id="SSF54292">
    <property type="entry name" value="2Fe-2S ferredoxin-like"/>
    <property type="match status" value="1"/>
</dbReference>
<dbReference type="Gene3D" id="3.10.20.30">
    <property type="match status" value="1"/>
</dbReference>
<organism evidence="2 3">
    <name type="scientific">Rhodobacter calidifons</name>
    <dbReference type="NCBI Taxonomy" id="2715277"/>
    <lineage>
        <taxon>Bacteria</taxon>
        <taxon>Pseudomonadati</taxon>
        <taxon>Pseudomonadota</taxon>
        <taxon>Alphaproteobacteria</taxon>
        <taxon>Rhodobacterales</taxon>
        <taxon>Rhodobacter group</taxon>
        <taxon>Rhodobacter</taxon>
    </lineage>
</organism>
<dbReference type="RefSeq" id="WP_166402423.1">
    <property type="nucleotide sequence ID" value="NZ_JAANHS010000003.1"/>
</dbReference>
<dbReference type="InterPro" id="IPR006058">
    <property type="entry name" value="2Fe2S_fd_BS"/>
</dbReference>
<proteinExistence type="predicted"/>
<evidence type="ECO:0000313" key="2">
    <source>
        <dbReference type="EMBL" id="NHB76399.1"/>
    </source>
</evidence>
<accession>A0ABX0G5J4</accession>
<sequence>MLPGQSLLDAALDAGQTIDFSCLTGGCGSCTVRLVEGAKHVALDTPNSVSPADLAAGIVPACITRLTGPVRFSKGSVSLSPAPA</sequence>
<evidence type="ECO:0000259" key="1">
    <source>
        <dbReference type="PROSITE" id="PS51085"/>
    </source>
</evidence>
<dbReference type="Proteomes" id="UP001515660">
    <property type="component" value="Unassembled WGS sequence"/>
</dbReference>
<reference evidence="2 3" key="1">
    <citation type="journal article" date="2022" name="Microorganisms">
        <title>Genome Sequence and Characterization of a Xanthorhodopsin-Containing, Aerobic Anoxygenic Phototrophic Rhodobacter Species, Isolated from Mesophilic Conditions at Yellowstone National Park.</title>
        <authorList>
            <person name="Kyndt J.A."/>
            <person name="Robertson S."/>
            <person name="Shoffstall I.B."/>
            <person name="Ramaley R.F."/>
            <person name="Meyer T.E."/>
        </authorList>
    </citation>
    <scope>NUCLEOTIDE SEQUENCE [LARGE SCALE GENOMIC DNA]</scope>
    <source>
        <strain evidence="2 3">M37P</strain>
    </source>
</reference>
<feature type="domain" description="2Fe-2S ferredoxin-type" evidence="1">
    <location>
        <begin position="1"/>
        <end position="84"/>
    </location>
</feature>
<protein>
    <submittedName>
        <fullName evidence="2">2Fe-2S iron-sulfur cluster binding domain-containing protein</fullName>
    </submittedName>
</protein>
<dbReference type="EMBL" id="JAANHS010000003">
    <property type="protein sequence ID" value="NHB76399.1"/>
    <property type="molecule type" value="Genomic_DNA"/>
</dbReference>
<dbReference type="CDD" id="cd00207">
    <property type="entry name" value="fer2"/>
    <property type="match status" value="1"/>
</dbReference>
<dbReference type="Pfam" id="PF00111">
    <property type="entry name" value="Fer2"/>
    <property type="match status" value="1"/>
</dbReference>
<keyword evidence="3" id="KW-1185">Reference proteome</keyword>
<dbReference type="PROSITE" id="PS00197">
    <property type="entry name" value="2FE2S_FER_1"/>
    <property type="match status" value="1"/>
</dbReference>
<dbReference type="InterPro" id="IPR036010">
    <property type="entry name" value="2Fe-2S_ferredoxin-like_sf"/>
</dbReference>
<dbReference type="PROSITE" id="PS51085">
    <property type="entry name" value="2FE2S_FER_2"/>
    <property type="match status" value="1"/>
</dbReference>
<dbReference type="InterPro" id="IPR012675">
    <property type="entry name" value="Beta-grasp_dom_sf"/>
</dbReference>
<name>A0ABX0G5J4_9RHOB</name>
<dbReference type="InterPro" id="IPR001041">
    <property type="entry name" value="2Fe-2S_ferredoxin-type"/>
</dbReference>